<name>A0A8C4L2G4_EQUAS</name>
<dbReference type="InterPro" id="IPR036065">
    <property type="entry name" value="BolA-like_sf"/>
</dbReference>
<dbReference type="OMA" id="NCCASSF"/>
<accession>A0A8C4L2G4</accession>
<dbReference type="GO" id="GO:0051604">
    <property type="term" value="P:protein maturation"/>
    <property type="evidence" value="ECO:0007669"/>
    <property type="project" value="InterPro"/>
</dbReference>
<dbReference type="GeneTree" id="ENSGT00510000047760"/>
<keyword evidence="3" id="KW-1185">Reference proteome</keyword>
<protein>
    <recommendedName>
        <fullName evidence="4">BolA-like protein 2</fullName>
    </recommendedName>
</protein>
<reference evidence="2" key="2">
    <citation type="submission" date="2025-08" db="UniProtKB">
        <authorList>
            <consortium name="Ensembl"/>
        </authorList>
    </citation>
    <scope>IDENTIFICATION</scope>
</reference>
<dbReference type="GO" id="GO:0051537">
    <property type="term" value="F:2 iron, 2 sulfur cluster binding"/>
    <property type="evidence" value="ECO:0007669"/>
    <property type="project" value="InterPro"/>
</dbReference>
<dbReference type="AlphaFoldDB" id="A0A8C4L2G4"/>
<dbReference type="InterPro" id="IPR045115">
    <property type="entry name" value="BOL2"/>
</dbReference>
<evidence type="ECO:0000256" key="1">
    <source>
        <dbReference type="RuleBase" id="RU003860"/>
    </source>
</evidence>
<proteinExistence type="inferred from homology"/>
<reference evidence="2" key="3">
    <citation type="submission" date="2025-09" db="UniProtKB">
        <authorList>
            <consortium name="Ensembl"/>
        </authorList>
    </citation>
    <scope>IDENTIFICATION</scope>
</reference>
<dbReference type="Pfam" id="PF01722">
    <property type="entry name" value="BolA"/>
    <property type="match status" value="1"/>
</dbReference>
<dbReference type="SUPFAM" id="SSF82657">
    <property type="entry name" value="BolA-like"/>
    <property type="match status" value="1"/>
</dbReference>
<dbReference type="GO" id="GO:0005829">
    <property type="term" value="C:cytosol"/>
    <property type="evidence" value="ECO:0007669"/>
    <property type="project" value="TreeGrafter"/>
</dbReference>
<comment type="similarity">
    <text evidence="1">Belongs to the BolA/IbaG family.</text>
</comment>
<dbReference type="PIRSF" id="PIRSF003113">
    <property type="entry name" value="BolA"/>
    <property type="match status" value="1"/>
</dbReference>
<dbReference type="InterPro" id="IPR002634">
    <property type="entry name" value="BolA"/>
</dbReference>
<organism evidence="2 3">
    <name type="scientific">Equus asinus</name>
    <name type="common">Donkey</name>
    <name type="synonym">Equus africanus asinus</name>
    <dbReference type="NCBI Taxonomy" id="9793"/>
    <lineage>
        <taxon>Eukaryota</taxon>
        <taxon>Metazoa</taxon>
        <taxon>Chordata</taxon>
        <taxon>Craniata</taxon>
        <taxon>Vertebrata</taxon>
        <taxon>Euteleostomi</taxon>
        <taxon>Mammalia</taxon>
        <taxon>Eutheria</taxon>
        <taxon>Laurasiatheria</taxon>
        <taxon>Perissodactyla</taxon>
        <taxon>Equidae</taxon>
        <taxon>Equus</taxon>
    </lineage>
</organism>
<sequence length="85" mass="10143">VELSTEYLWEKLQQDLQVEHVQVEDMTPNCCASSFQVLVVSAKFQRELQLQRRQLVNTCLAKELLDIHAFEQKTLTPRHWCERRE</sequence>
<dbReference type="Proteomes" id="UP000694387">
    <property type="component" value="Chromosome 21"/>
</dbReference>
<dbReference type="Ensembl" id="ENSEAST00005005474.2">
    <property type="protein sequence ID" value="ENSEASP00005005003.1"/>
    <property type="gene ID" value="ENSEASG00005003759.2"/>
</dbReference>
<reference evidence="2 3" key="1">
    <citation type="journal article" date="2020" name="Nat. Commun.">
        <title>Donkey genomes provide new insights into domestication and selection for coat color.</title>
        <authorList>
            <person name="Wang"/>
            <person name="C."/>
            <person name="Li"/>
            <person name="H."/>
            <person name="Guo"/>
            <person name="Y."/>
            <person name="Huang"/>
            <person name="J."/>
            <person name="Sun"/>
            <person name="Y."/>
            <person name="Min"/>
            <person name="J."/>
            <person name="Wang"/>
            <person name="J."/>
            <person name="Fang"/>
            <person name="X."/>
            <person name="Zhao"/>
            <person name="Z."/>
            <person name="Wang"/>
            <person name="S."/>
            <person name="Zhang"/>
            <person name="Y."/>
            <person name="Liu"/>
            <person name="Q."/>
            <person name="Jiang"/>
            <person name="Q."/>
            <person name="Wang"/>
            <person name="X."/>
            <person name="Guo"/>
            <person name="Y."/>
            <person name="Yang"/>
            <person name="C."/>
            <person name="Wang"/>
            <person name="Y."/>
            <person name="Tian"/>
            <person name="F."/>
            <person name="Zhuang"/>
            <person name="G."/>
            <person name="Fan"/>
            <person name="Y."/>
            <person name="Gao"/>
            <person name="Q."/>
            <person name="Li"/>
            <person name="Y."/>
            <person name="Ju"/>
            <person name="Z."/>
            <person name="Li"/>
            <person name="J."/>
            <person name="Li"/>
            <person name="R."/>
            <person name="Hou"/>
            <person name="M."/>
            <person name="Yang"/>
            <person name="G."/>
            <person name="Liu"/>
            <person name="G."/>
            <person name="Liu"/>
            <person name="W."/>
            <person name="Guo"/>
            <person name="J."/>
            <person name="Pan"/>
            <person name="S."/>
            <person name="Fan"/>
            <person name="G."/>
            <person name="Zhang"/>
            <person name="W."/>
            <person name="Zhang"/>
            <person name="R."/>
            <person name="Yu"/>
            <person name="J."/>
            <person name="Zhang"/>
            <person name="X."/>
            <person name="Yin"/>
            <person name="Q."/>
            <person name="Ji"/>
            <person name="C."/>
            <person name="Jin"/>
            <person name="Y."/>
            <person name="Yue"/>
            <person name="G."/>
            <person name="Liu"/>
            <person name="M."/>
            <person name="Xu"/>
            <person name="J."/>
            <person name="Liu"/>
            <person name="S."/>
            <person name="Jordana"/>
            <person name="J."/>
            <person name="Noce"/>
            <person name="A."/>
            <person name="Amills"/>
            <person name="M."/>
            <person name="Wu"/>
            <person name="D.D."/>
            <person name="Li"/>
            <person name="S."/>
            <person name="Zhou"/>
            <person name="X. and Zhong"/>
            <person name="J."/>
        </authorList>
    </citation>
    <scope>NUCLEOTIDE SEQUENCE [LARGE SCALE GENOMIC DNA]</scope>
</reference>
<dbReference type="GO" id="GO:0006879">
    <property type="term" value="P:intracellular iron ion homeostasis"/>
    <property type="evidence" value="ECO:0007669"/>
    <property type="project" value="InterPro"/>
</dbReference>
<evidence type="ECO:0008006" key="4">
    <source>
        <dbReference type="Google" id="ProtNLM"/>
    </source>
</evidence>
<dbReference type="PANTHER" id="PTHR12735">
    <property type="entry name" value="BOLA-LIKE PROTEIN-RELATED"/>
    <property type="match status" value="1"/>
</dbReference>
<evidence type="ECO:0000313" key="2">
    <source>
        <dbReference type="Ensembl" id="ENSEASP00005005003.1"/>
    </source>
</evidence>
<dbReference type="PANTHER" id="PTHR12735:SF27">
    <property type="entry name" value="BOLA-LIKE PROTEIN 2"/>
    <property type="match status" value="1"/>
</dbReference>
<dbReference type="Gene3D" id="3.10.20.90">
    <property type="entry name" value="Phosphatidylinositol 3-kinase Catalytic Subunit, Chain A, domain 1"/>
    <property type="match status" value="1"/>
</dbReference>
<evidence type="ECO:0000313" key="3">
    <source>
        <dbReference type="Proteomes" id="UP000694387"/>
    </source>
</evidence>
<dbReference type="GO" id="GO:0005634">
    <property type="term" value="C:nucleus"/>
    <property type="evidence" value="ECO:0007669"/>
    <property type="project" value="TreeGrafter"/>
</dbReference>